<comment type="caution">
    <text evidence="5">The sequence shown here is derived from an EMBL/GenBank/DDBJ whole genome shotgun (WGS) entry which is preliminary data.</text>
</comment>
<feature type="domain" description="CBS" evidence="4">
    <location>
        <begin position="7"/>
        <end position="66"/>
    </location>
</feature>
<dbReference type="InterPro" id="IPR046342">
    <property type="entry name" value="CBS_dom_sf"/>
</dbReference>
<feature type="domain" description="CBS" evidence="4">
    <location>
        <begin position="85"/>
        <end position="141"/>
    </location>
</feature>
<dbReference type="PANTHER" id="PTHR43080:SF2">
    <property type="entry name" value="CBS DOMAIN-CONTAINING PROTEIN"/>
    <property type="match status" value="1"/>
</dbReference>
<gene>
    <name evidence="5" type="ORF">ACFSYJ_32520</name>
</gene>
<evidence type="ECO:0000256" key="2">
    <source>
        <dbReference type="PROSITE-ProRule" id="PRU00703"/>
    </source>
</evidence>
<dbReference type="PROSITE" id="PS51371">
    <property type="entry name" value="CBS"/>
    <property type="match status" value="2"/>
</dbReference>
<dbReference type="Proteomes" id="UP001597419">
    <property type="component" value="Unassembled WGS sequence"/>
</dbReference>
<dbReference type="PANTHER" id="PTHR43080">
    <property type="entry name" value="CBS DOMAIN-CONTAINING PROTEIN CBSX3, MITOCHONDRIAL"/>
    <property type="match status" value="1"/>
</dbReference>
<name>A0ABW5GR98_9PSEU</name>
<feature type="compositionally biased region" description="Basic and acidic residues" evidence="3">
    <location>
        <begin position="58"/>
        <end position="77"/>
    </location>
</feature>
<dbReference type="SMART" id="SM00116">
    <property type="entry name" value="CBS"/>
    <property type="match status" value="2"/>
</dbReference>
<evidence type="ECO:0000256" key="1">
    <source>
        <dbReference type="ARBA" id="ARBA00023122"/>
    </source>
</evidence>
<keyword evidence="1 2" id="KW-0129">CBS domain</keyword>
<dbReference type="Pfam" id="PF00571">
    <property type="entry name" value="CBS"/>
    <property type="match status" value="2"/>
</dbReference>
<reference evidence="6" key="1">
    <citation type="journal article" date="2019" name="Int. J. Syst. Evol. Microbiol.">
        <title>The Global Catalogue of Microorganisms (GCM) 10K type strain sequencing project: providing services to taxonomists for standard genome sequencing and annotation.</title>
        <authorList>
            <consortium name="The Broad Institute Genomics Platform"/>
            <consortium name="The Broad Institute Genome Sequencing Center for Infectious Disease"/>
            <person name="Wu L."/>
            <person name="Ma J."/>
        </authorList>
    </citation>
    <scope>NUCLEOTIDE SEQUENCE [LARGE SCALE GENOMIC DNA]</scope>
    <source>
        <strain evidence="6">CGMCC 4.7643</strain>
    </source>
</reference>
<feature type="region of interest" description="Disordered" evidence="3">
    <location>
        <begin position="58"/>
        <end position="80"/>
    </location>
</feature>
<dbReference type="InterPro" id="IPR051257">
    <property type="entry name" value="Diverse_CBS-Domain"/>
</dbReference>
<dbReference type="RefSeq" id="WP_345400010.1">
    <property type="nucleotide sequence ID" value="NZ_BAABHG010000011.1"/>
</dbReference>
<dbReference type="SUPFAM" id="SSF54631">
    <property type="entry name" value="CBS-domain pair"/>
    <property type="match status" value="1"/>
</dbReference>
<dbReference type="EMBL" id="JBHUKU010000021">
    <property type="protein sequence ID" value="MFD2463375.1"/>
    <property type="molecule type" value="Genomic_DNA"/>
</dbReference>
<evidence type="ECO:0000313" key="5">
    <source>
        <dbReference type="EMBL" id="MFD2463375.1"/>
    </source>
</evidence>
<organism evidence="5 6">
    <name type="scientific">Amycolatopsis samaneae</name>
    <dbReference type="NCBI Taxonomy" id="664691"/>
    <lineage>
        <taxon>Bacteria</taxon>
        <taxon>Bacillati</taxon>
        <taxon>Actinomycetota</taxon>
        <taxon>Actinomycetes</taxon>
        <taxon>Pseudonocardiales</taxon>
        <taxon>Pseudonocardiaceae</taxon>
        <taxon>Amycolatopsis</taxon>
    </lineage>
</organism>
<proteinExistence type="predicted"/>
<evidence type="ECO:0000313" key="6">
    <source>
        <dbReference type="Proteomes" id="UP001597419"/>
    </source>
</evidence>
<evidence type="ECO:0000256" key="3">
    <source>
        <dbReference type="SAM" id="MobiDB-lite"/>
    </source>
</evidence>
<dbReference type="InterPro" id="IPR000644">
    <property type="entry name" value="CBS_dom"/>
</dbReference>
<dbReference type="Gene3D" id="3.10.580.10">
    <property type="entry name" value="CBS-domain"/>
    <property type="match status" value="1"/>
</dbReference>
<keyword evidence="6" id="KW-1185">Reference proteome</keyword>
<protein>
    <submittedName>
        <fullName evidence="5">HPP family protein</fullName>
    </submittedName>
</protein>
<evidence type="ECO:0000259" key="4">
    <source>
        <dbReference type="PROSITE" id="PS51371"/>
    </source>
</evidence>
<sequence>MRARDVMTSPVRTVTPSTTAKEAAEILSLHGFTALPVVDDDECLIGIVTEADLIRDRVPADARHGSGGERQPPHKDPGTTVGALMTTPVTGMSPGSDVADLSRALVDAGIRAMPIVDGAKVLGIVTRGDIVRVLARDDRAILADVRHHLEIYGGQGRWNVRVKDGVVRVVDAYDDETDRHVATLLAQAVPGVVAAQVVSEHEGSSR</sequence>
<accession>A0ABW5GR98</accession>